<comment type="caution">
    <text evidence="9">The sequence shown here is derived from an EMBL/GenBank/DDBJ whole genome shotgun (WGS) entry which is preliminary data.</text>
</comment>
<feature type="compositionally biased region" description="Polar residues" evidence="6">
    <location>
        <begin position="20"/>
        <end position="50"/>
    </location>
</feature>
<evidence type="ECO:0000256" key="7">
    <source>
        <dbReference type="SAM" id="Phobius"/>
    </source>
</evidence>
<keyword evidence="3 7" id="KW-0812">Transmembrane</keyword>
<name>A0A8S3ZHW6_9EUPU</name>
<dbReference type="AlphaFoldDB" id="A0A8S3ZHW6"/>
<dbReference type="OrthoDB" id="10060343at2759"/>
<proteinExistence type="inferred from homology"/>
<feature type="region of interest" description="Disordered" evidence="6">
    <location>
        <begin position="13"/>
        <end position="50"/>
    </location>
</feature>
<evidence type="ECO:0000256" key="4">
    <source>
        <dbReference type="ARBA" id="ARBA00022989"/>
    </source>
</evidence>
<dbReference type="PANTHER" id="PTHR33690">
    <property type="entry name" value="DUF4605 DOMAIN-CONTAINING PROTEIN"/>
    <property type="match status" value="1"/>
</dbReference>
<keyword evidence="10" id="KW-1185">Reference proteome</keyword>
<feature type="transmembrane region" description="Helical" evidence="7">
    <location>
        <begin position="80"/>
        <end position="106"/>
    </location>
</feature>
<evidence type="ECO:0000256" key="3">
    <source>
        <dbReference type="ARBA" id="ARBA00022692"/>
    </source>
</evidence>
<evidence type="ECO:0000259" key="8">
    <source>
        <dbReference type="Pfam" id="PF15378"/>
    </source>
</evidence>
<keyword evidence="5 7" id="KW-0472">Membrane</keyword>
<accession>A0A8S3ZHW6</accession>
<protein>
    <recommendedName>
        <fullName evidence="8">DUF4605 domain-containing protein</fullName>
    </recommendedName>
</protein>
<evidence type="ECO:0000256" key="1">
    <source>
        <dbReference type="ARBA" id="ARBA00004167"/>
    </source>
</evidence>
<comment type="similarity">
    <text evidence="2">Belongs to the FAM241 family.</text>
</comment>
<dbReference type="Pfam" id="PF15378">
    <property type="entry name" value="DUF4605"/>
    <property type="match status" value="1"/>
</dbReference>
<dbReference type="InterPro" id="IPR052502">
    <property type="entry name" value="FAM241_domain"/>
</dbReference>
<evidence type="ECO:0000256" key="5">
    <source>
        <dbReference type="ARBA" id="ARBA00023136"/>
    </source>
</evidence>
<feature type="domain" description="DUF4605" evidence="8">
    <location>
        <begin position="53"/>
        <end position="109"/>
    </location>
</feature>
<dbReference type="PANTHER" id="PTHR33690:SF3">
    <property type="entry name" value="UBIQUITIN-LIKE DOMAIN-CONTAINING PROTEIN"/>
    <property type="match status" value="1"/>
</dbReference>
<reference evidence="9" key="1">
    <citation type="submission" date="2021-04" db="EMBL/GenBank/DDBJ databases">
        <authorList>
            <consortium name="Molecular Ecology Group"/>
        </authorList>
    </citation>
    <scope>NUCLEOTIDE SEQUENCE</scope>
</reference>
<dbReference type="EMBL" id="CAJHNH020003334">
    <property type="protein sequence ID" value="CAG5129033.1"/>
    <property type="molecule type" value="Genomic_DNA"/>
</dbReference>
<dbReference type="InterPro" id="IPR027953">
    <property type="entry name" value="DUF4605"/>
</dbReference>
<feature type="compositionally biased region" description="Gly residues" evidence="6">
    <location>
        <begin position="140"/>
        <end position="149"/>
    </location>
</feature>
<evidence type="ECO:0000313" key="10">
    <source>
        <dbReference type="Proteomes" id="UP000678393"/>
    </source>
</evidence>
<evidence type="ECO:0000256" key="2">
    <source>
        <dbReference type="ARBA" id="ARBA00006165"/>
    </source>
</evidence>
<comment type="subcellular location">
    <subcellularLocation>
        <location evidence="1">Membrane</location>
        <topology evidence="1">Single-pass membrane protein</topology>
    </subcellularLocation>
</comment>
<dbReference type="GO" id="GO:0016020">
    <property type="term" value="C:membrane"/>
    <property type="evidence" value="ECO:0007669"/>
    <property type="project" value="UniProtKB-SubCell"/>
</dbReference>
<keyword evidence="4 7" id="KW-1133">Transmembrane helix</keyword>
<feature type="region of interest" description="Disordered" evidence="6">
    <location>
        <begin position="123"/>
        <end position="149"/>
    </location>
</feature>
<evidence type="ECO:0000256" key="6">
    <source>
        <dbReference type="SAM" id="MobiDB-lite"/>
    </source>
</evidence>
<dbReference type="Proteomes" id="UP000678393">
    <property type="component" value="Unassembled WGS sequence"/>
</dbReference>
<gene>
    <name evidence="9" type="ORF">CUNI_LOCUS14591</name>
</gene>
<organism evidence="9 10">
    <name type="scientific">Candidula unifasciata</name>
    <dbReference type="NCBI Taxonomy" id="100452"/>
    <lineage>
        <taxon>Eukaryota</taxon>
        <taxon>Metazoa</taxon>
        <taxon>Spiralia</taxon>
        <taxon>Lophotrochozoa</taxon>
        <taxon>Mollusca</taxon>
        <taxon>Gastropoda</taxon>
        <taxon>Heterobranchia</taxon>
        <taxon>Euthyneura</taxon>
        <taxon>Panpulmonata</taxon>
        <taxon>Eupulmonata</taxon>
        <taxon>Stylommatophora</taxon>
        <taxon>Helicina</taxon>
        <taxon>Helicoidea</taxon>
        <taxon>Geomitridae</taxon>
        <taxon>Candidula</taxon>
    </lineage>
</organism>
<sequence>MVKILANGDIVADDDPRASQAHSRQTGDAHSGQRRVQSTRNIQQDNGNGPQVNIFQSLNQRLVALGIPPFTFGDIVVEPIVSVGLLIALLVFGFPGLILGLVLFVVSRWSTHGAPEIVSRFFGGGQRGGNGRPDNRHQGRAGGGYRLGR</sequence>
<evidence type="ECO:0000313" key="9">
    <source>
        <dbReference type="EMBL" id="CAG5129033.1"/>
    </source>
</evidence>